<feature type="domain" description="Phosphomannose isomerase type I catalytic" evidence="9">
    <location>
        <begin position="4"/>
        <end position="138"/>
    </location>
</feature>
<dbReference type="Pfam" id="PF20511">
    <property type="entry name" value="PMI_typeI_cat"/>
    <property type="match status" value="1"/>
</dbReference>
<evidence type="ECO:0000259" key="9">
    <source>
        <dbReference type="Pfam" id="PF20511"/>
    </source>
</evidence>
<keyword evidence="4 8" id="KW-0479">Metal-binding</keyword>
<dbReference type="InterPro" id="IPR011051">
    <property type="entry name" value="RmlC_Cupin_sf"/>
</dbReference>
<dbReference type="GO" id="GO:0004476">
    <property type="term" value="F:mannose-6-phosphate isomerase activity"/>
    <property type="evidence" value="ECO:0007669"/>
    <property type="project" value="UniProtKB-EC"/>
</dbReference>
<dbReference type="GO" id="GO:0009298">
    <property type="term" value="P:GDP-mannose biosynthetic process"/>
    <property type="evidence" value="ECO:0007669"/>
    <property type="project" value="InterPro"/>
</dbReference>
<dbReference type="InterPro" id="IPR001250">
    <property type="entry name" value="Man6P_Isoase-1"/>
</dbReference>
<dbReference type="PANTHER" id="PTHR10309">
    <property type="entry name" value="MANNOSE-6-PHOSPHATE ISOMERASE"/>
    <property type="match status" value="1"/>
</dbReference>
<dbReference type="Gene3D" id="1.10.441.10">
    <property type="entry name" value="Phosphomannose Isomerase, domain 2"/>
    <property type="match status" value="1"/>
</dbReference>
<dbReference type="PRINTS" id="PR00714">
    <property type="entry name" value="MAN6PISMRASE"/>
</dbReference>
<accession>A0A8J3LAB0</accession>
<keyword evidence="6 10" id="KW-0413">Isomerase</keyword>
<proteinExistence type="inferred from homology"/>
<evidence type="ECO:0000256" key="7">
    <source>
        <dbReference type="PIRSR" id="PIRSR001480-1"/>
    </source>
</evidence>
<feature type="binding site" evidence="8">
    <location>
        <position position="122"/>
    </location>
    <ligand>
        <name>Zn(2+)</name>
        <dbReference type="ChEBI" id="CHEBI:29105"/>
    </ligand>
</feature>
<evidence type="ECO:0000256" key="2">
    <source>
        <dbReference type="ARBA" id="ARBA00010772"/>
    </source>
</evidence>
<dbReference type="GO" id="GO:0005829">
    <property type="term" value="C:cytosol"/>
    <property type="evidence" value="ECO:0007669"/>
    <property type="project" value="TreeGrafter"/>
</dbReference>
<dbReference type="Gene3D" id="2.60.120.10">
    <property type="entry name" value="Jelly Rolls"/>
    <property type="match status" value="2"/>
</dbReference>
<dbReference type="EMBL" id="BONJ01000001">
    <property type="protein sequence ID" value="GIG12009.1"/>
    <property type="molecule type" value="Genomic_DNA"/>
</dbReference>
<dbReference type="RefSeq" id="WP_166380426.1">
    <property type="nucleotide sequence ID" value="NZ_BAAATT010000011.1"/>
</dbReference>
<comment type="cofactor">
    <cofactor evidence="8">
        <name>Zn(2+)</name>
        <dbReference type="ChEBI" id="CHEBI:29105"/>
    </cofactor>
    <text evidence="8">Binds 1 zinc ion per subunit.</text>
</comment>
<comment type="catalytic activity">
    <reaction evidence="1">
        <text>D-mannose 6-phosphate = D-fructose 6-phosphate</text>
        <dbReference type="Rhea" id="RHEA:12356"/>
        <dbReference type="ChEBI" id="CHEBI:58735"/>
        <dbReference type="ChEBI" id="CHEBI:61527"/>
        <dbReference type="EC" id="5.3.1.8"/>
    </reaction>
</comment>
<dbReference type="GO" id="GO:0005975">
    <property type="term" value="P:carbohydrate metabolic process"/>
    <property type="evidence" value="ECO:0007669"/>
    <property type="project" value="InterPro"/>
</dbReference>
<evidence type="ECO:0000256" key="3">
    <source>
        <dbReference type="ARBA" id="ARBA00011956"/>
    </source>
</evidence>
<comment type="similarity">
    <text evidence="2">Belongs to the mannose-6-phosphate isomerase type 1 family.</text>
</comment>
<dbReference type="InterPro" id="IPR014710">
    <property type="entry name" value="RmlC-like_jellyroll"/>
</dbReference>
<sequence>MDLLTNPVKEYDWGTRTDLAALLGLAPDRPRAELWLGTHPSGPSTLVRAGHTRTLAEVVAADPVRELGADTVGTFGPRLPYLLKLLSARQPLSLQVHPSAEQARLGHDRGDPHYPDPWDKPEMAVALTTFDALAGMRPPAEAADLVNRLGLRRLAPVVDTLTGGDPPGALRTVLTWPQPDRRCLVTEVADACVDLAEEPAFAVTAQLAALHPDDPAVLAPLLLNHHRLAPGEALYLPAGVLHTYLRGFAVEVMGASDNVLRAGLTSKPVDVAALLSVVDASARPRPVTPDADGAYRPGCRQFRLRHLTPATPRRLTGAWPRILLCTCGTVTADGTTLHAGQSLWLPAHHDSLTVTGEGTAYCAEPGI</sequence>
<dbReference type="SUPFAM" id="SSF51182">
    <property type="entry name" value="RmlC-like cupins"/>
    <property type="match status" value="1"/>
</dbReference>
<evidence type="ECO:0000256" key="6">
    <source>
        <dbReference type="ARBA" id="ARBA00023235"/>
    </source>
</evidence>
<name>A0A8J3LAB0_9ACTN</name>
<dbReference type="EC" id="5.3.1.8" evidence="3"/>
<protein>
    <recommendedName>
        <fullName evidence="3">mannose-6-phosphate isomerase</fullName>
        <ecNumber evidence="3">5.3.1.8</ecNumber>
    </recommendedName>
</protein>
<reference evidence="10" key="1">
    <citation type="submission" date="2021-01" db="EMBL/GenBank/DDBJ databases">
        <title>Whole genome shotgun sequence of Catellatospora methionotrophica NBRC 14553.</title>
        <authorList>
            <person name="Komaki H."/>
            <person name="Tamura T."/>
        </authorList>
    </citation>
    <scope>NUCLEOTIDE SEQUENCE</scope>
    <source>
        <strain evidence="10">NBRC 14553</strain>
    </source>
</reference>
<feature type="binding site" evidence="8">
    <location>
        <position position="242"/>
    </location>
    <ligand>
        <name>Zn(2+)</name>
        <dbReference type="ChEBI" id="CHEBI:29105"/>
    </ligand>
</feature>
<dbReference type="PANTHER" id="PTHR10309:SF0">
    <property type="entry name" value="MANNOSE-6-PHOSPHATE ISOMERASE"/>
    <property type="match status" value="1"/>
</dbReference>
<dbReference type="CDD" id="cd07011">
    <property type="entry name" value="cupin_PMI_type_I_N"/>
    <property type="match status" value="1"/>
</dbReference>
<evidence type="ECO:0000256" key="5">
    <source>
        <dbReference type="ARBA" id="ARBA00022833"/>
    </source>
</evidence>
<feature type="binding site" evidence="8">
    <location>
        <position position="95"/>
    </location>
    <ligand>
        <name>Zn(2+)</name>
        <dbReference type="ChEBI" id="CHEBI:29105"/>
    </ligand>
</feature>
<dbReference type="AlphaFoldDB" id="A0A8J3LAB0"/>
<dbReference type="InterPro" id="IPR046457">
    <property type="entry name" value="PMI_typeI_cat"/>
</dbReference>
<keyword evidence="11" id="KW-1185">Reference proteome</keyword>
<evidence type="ECO:0000313" key="10">
    <source>
        <dbReference type="EMBL" id="GIG12009.1"/>
    </source>
</evidence>
<organism evidence="10 11">
    <name type="scientific">Catellatospora methionotrophica</name>
    <dbReference type="NCBI Taxonomy" id="121620"/>
    <lineage>
        <taxon>Bacteria</taxon>
        <taxon>Bacillati</taxon>
        <taxon>Actinomycetota</taxon>
        <taxon>Actinomycetes</taxon>
        <taxon>Micromonosporales</taxon>
        <taxon>Micromonosporaceae</taxon>
        <taxon>Catellatospora</taxon>
    </lineage>
</organism>
<evidence type="ECO:0000313" key="11">
    <source>
        <dbReference type="Proteomes" id="UP000660339"/>
    </source>
</evidence>
<comment type="caution">
    <text evidence="10">The sequence shown here is derived from an EMBL/GenBank/DDBJ whole genome shotgun (WGS) entry which is preliminary data.</text>
</comment>
<dbReference type="InterPro" id="IPR016305">
    <property type="entry name" value="Mannose-6-P_Isomerase"/>
</dbReference>
<keyword evidence="5 8" id="KW-0862">Zinc</keyword>
<evidence type="ECO:0000256" key="1">
    <source>
        <dbReference type="ARBA" id="ARBA00000757"/>
    </source>
</evidence>
<dbReference type="NCBIfam" id="TIGR00218">
    <property type="entry name" value="manA"/>
    <property type="match status" value="1"/>
</dbReference>
<feature type="active site" evidence="7">
    <location>
        <position position="261"/>
    </location>
</feature>
<feature type="binding site" evidence="8">
    <location>
        <position position="97"/>
    </location>
    <ligand>
        <name>Zn(2+)</name>
        <dbReference type="ChEBI" id="CHEBI:29105"/>
    </ligand>
</feature>
<evidence type="ECO:0000256" key="4">
    <source>
        <dbReference type="ARBA" id="ARBA00022723"/>
    </source>
</evidence>
<dbReference type="PIRSF" id="PIRSF001480">
    <property type="entry name" value="Mannose-6-phosphate_isomerase"/>
    <property type="match status" value="1"/>
</dbReference>
<gene>
    <name evidence="10" type="ORF">Cme02nite_03410</name>
</gene>
<evidence type="ECO:0000256" key="8">
    <source>
        <dbReference type="PIRSR" id="PIRSR001480-2"/>
    </source>
</evidence>
<dbReference type="Proteomes" id="UP000660339">
    <property type="component" value="Unassembled WGS sequence"/>
</dbReference>
<dbReference type="GO" id="GO:0008270">
    <property type="term" value="F:zinc ion binding"/>
    <property type="evidence" value="ECO:0007669"/>
    <property type="project" value="InterPro"/>
</dbReference>